<comment type="caution">
    <text evidence="5">The sequence shown here is derived from an EMBL/GenBank/DDBJ whole genome shotgun (WGS) entry which is preliminary data.</text>
</comment>
<dbReference type="InterPro" id="IPR036390">
    <property type="entry name" value="WH_DNA-bd_sf"/>
</dbReference>
<dbReference type="PIRSF" id="PIRSF019455">
    <property type="entry name" value="CopR_AtkY"/>
    <property type="match status" value="1"/>
</dbReference>
<gene>
    <name evidence="5" type="ORF">KC717_03145</name>
</gene>
<keyword evidence="4" id="KW-0804">Transcription</keyword>
<evidence type="ECO:0000256" key="2">
    <source>
        <dbReference type="ARBA" id="ARBA00023015"/>
    </source>
</evidence>
<comment type="similarity">
    <text evidence="1">Belongs to the BlaI transcriptional regulatory family.</text>
</comment>
<reference evidence="5" key="2">
    <citation type="journal article" date="2021" name="Microbiome">
        <title>Successional dynamics and alternative stable states in a saline activated sludge microbial community over 9 years.</title>
        <authorList>
            <person name="Wang Y."/>
            <person name="Ye J."/>
            <person name="Ju F."/>
            <person name="Liu L."/>
            <person name="Boyd J.A."/>
            <person name="Deng Y."/>
            <person name="Parks D.H."/>
            <person name="Jiang X."/>
            <person name="Yin X."/>
            <person name="Woodcroft B.J."/>
            <person name="Tyson G.W."/>
            <person name="Hugenholtz P."/>
            <person name="Polz M.F."/>
            <person name="Zhang T."/>
        </authorList>
    </citation>
    <scope>NUCLEOTIDE SEQUENCE</scope>
    <source>
        <strain evidence="5">HKST-UBA11</strain>
    </source>
</reference>
<proteinExistence type="inferred from homology"/>
<dbReference type="Pfam" id="PF03965">
    <property type="entry name" value="Penicillinase_R"/>
    <property type="match status" value="1"/>
</dbReference>
<keyword evidence="2" id="KW-0805">Transcription regulation</keyword>
<dbReference type="GO" id="GO:0045892">
    <property type="term" value="P:negative regulation of DNA-templated transcription"/>
    <property type="evidence" value="ECO:0007669"/>
    <property type="project" value="InterPro"/>
</dbReference>
<evidence type="ECO:0000256" key="1">
    <source>
        <dbReference type="ARBA" id="ARBA00011046"/>
    </source>
</evidence>
<reference evidence="5" key="1">
    <citation type="submission" date="2020-04" db="EMBL/GenBank/DDBJ databases">
        <authorList>
            <person name="Zhang T."/>
        </authorList>
    </citation>
    <scope>NUCLEOTIDE SEQUENCE</scope>
    <source>
        <strain evidence="5">HKST-UBA11</strain>
    </source>
</reference>
<dbReference type="SUPFAM" id="SSF46785">
    <property type="entry name" value="Winged helix' DNA-binding domain"/>
    <property type="match status" value="1"/>
</dbReference>
<dbReference type="Proteomes" id="UP000754563">
    <property type="component" value="Unassembled WGS sequence"/>
</dbReference>
<dbReference type="Gene3D" id="1.10.10.10">
    <property type="entry name" value="Winged helix-like DNA-binding domain superfamily/Winged helix DNA-binding domain"/>
    <property type="match status" value="1"/>
</dbReference>
<dbReference type="InterPro" id="IPR005650">
    <property type="entry name" value="BlaI_family"/>
</dbReference>
<evidence type="ECO:0000313" key="5">
    <source>
        <dbReference type="EMBL" id="MCA9385619.1"/>
    </source>
</evidence>
<dbReference type="InterPro" id="IPR036388">
    <property type="entry name" value="WH-like_DNA-bd_sf"/>
</dbReference>
<name>A0A955L8K7_9BACT</name>
<evidence type="ECO:0000313" key="6">
    <source>
        <dbReference type="Proteomes" id="UP000754563"/>
    </source>
</evidence>
<organism evidence="5 6">
    <name type="scientific">Candidatus Dojkabacteria bacterium</name>
    <dbReference type="NCBI Taxonomy" id="2099670"/>
    <lineage>
        <taxon>Bacteria</taxon>
        <taxon>Candidatus Dojkabacteria</taxon>
    </lineage>
</organism>
<dbReference type="EMBL" id="JAGQLH010000031">
    <property type="protein sequence ID" value="MCA9385619.1"/>
    <property type="molecule type" value="Genomic_DNA"/>
</dbReference>
<evidence type="ECO:0000256" key="4">
    <source>
        <dbReference type="ARBA" id="ARBA00023163"/>
    </source>
</evidence>
<accession>A0A955L8K7</accession>
<evidence type="ECO:0000256" key="3">
    <source>
        <dbReference type="ARBA" id="ARBA00023125"/>
    </source>
</evidence>
<dbReference type="GO" id="GO:0003677">
    <property type="term" value="F:DNA binding"/>
    <property type="evidence" value="ECO:0007669"/>
    <property type="project" value="UniProtKB-KW"/>
</dbReference>
<dbReference type="AlphaFoldDB" id="A0A955L8K7"/>
<keyword evidence="3" id="KW-0238">DNA-binding</keyword>
<protein>
    <submittedName>
        <fullName evidence="5">BlaI/MecI/CopY family transcriptional regulator</fullName>
    </submittedName>
</protein>
<sequence length="120" mass="13903">MKLLGELEQRIMDIIWSHDNALKPAQVLDELDCGLAYTTIMTVMKRLVEKDVLKRYKCGNYYCYTAKKSKEDLAEKSLPFLFQDIVSSYGELAIAQFVDTLRNSPKDIELLKEYVEKSNK</sequence>